<sequence length="81" mass="10019">MKNREFEIDFFNEKVVEYIMNRYHFRERELTDENIEMIMRIFGVKSKGEVRENMKDFVNTIFCAGFDRGKSFYRKNKKEML</sequence>
<proteinExistence type="predicted"/>
<accession>A0A8S5TUF4</accession>
<protein>
    <submittedName>
        <fullName evidence="1">Uncharacterized protein</fullName>
    </submittedName>
</protein>
<name>A0A8S5TUF4_9CAUD</name>
<reference evidence="1" key="1">
    <citation type="journal article" date="2021" name="Proc. Natl. Acad. Sci. U.S.A.">
        <title>A Catalog of Tens of Thousands of Viruses from Human Metagenomes Reveals Hidden Associations with Chronic Diseases.</title>
        <authorList>
            <person name="Tisza M.J."/>
            <person name="Buck C.B."/>
        </authorList>
    </citation>
    <scope>NUCLEOTIDE SEQUENCE</scope>
    <source>
        <strain evidence="1">Ctjev1</strain>
    </source>
</reference>
<dbReference type="EMBL" id="BK015931">
    <property type="protein sequence ID" value="DAF85830.1"/>
    <property type="molecule type" value="Genomic_DNA"/>
</dbReference>
<evidence type="ECO:0000313" key="1">
    <source>
        <dbReference type="EMBL" id="DAF85830.1"/>
    </source>
</evidence>
<organism evidence="1">
    <name type="scientific">Podoviridae sp. ctjev1</name>
    <dbReference type="NCBI Taxonomy" id="2825272"/>
    <lineage>
        <taxon>Viruses</taxon>
        <taxon>Duplodnaviria</taxon>
        <taxon>Heunggongvirae</taxon>
        <taxon>Uroviricota</taxon>
        <taxon>Caudoviricetes</taxon>
    </lineage>
</organism>